<name>A0A0R0AQV0_9GAMM</name>
<keyword evidence="2" id="KW-0472">Membrane</keyword>
<feature type="compositionally biased region" description="Low complexity" evidence="1">
    <location>
        <begin position="9"/>
        <end position="18"/>
    </location>
</feature>
<comment type="caution">
    <text evidence="3">The sequence shown here is derived from an EMBL/GenBank/DDBJ whole genome shotgun (WGS) entry which is preliminary data.</text>
</comment>
<keyword evidence="2" id="KW-1133">Transmembrane helix</keyword>
<dbReference type="InterPro" id="IPR024399">
    <property type="entry name" value="DUF2628"/>
</dbReference>
<evidence type="ECO:0008006" key="5">
    <source>
        <dbReference type="Google" id="ProtNLM"/>
    </source>
</evidence>
<feature type="transmembrane region" description="Helical" evidence="2">
    <location>
        <begin position="67"/>
        <end position="85"/>
    </location>
</feature>
<organism evidence="3 4">
    <name type="scientific">Stenotrophomonas pictorum JCM 9942</name>
    <dbReference type="NCBI Taxonomy" id="1236960"/>
    <lineage>
        <taxon>Bacteria</taxon>
        <taxon>Pseudomonadati</taxon>
        <taxon>Pseudomonadota</taxon>
        <taxon>Gammaproteobacteria</taxon>
        <taxon>Lysobacterales</taxon>
        <taxon>Lysobacteraceae</taxon>
        <taxon>Stenotrophomonas</taxon>
    </lineage>
</organism>
<reference evidence="3 4" key="1">
    <citation type="submission" date="2015-10" db="EMBL/GenBank/DDBJ databases">
        <title>Genome sequencing and analysis of members of genus Stenotrophomonas.</title>
        <authorList>
            <person name="Patil P.P."/>
            <person name="Midha S."/>
            <person name="Patil P.B."/>
        </authorList>
    </citation>
    <scope>NUCLEOTIDE SEQUENCE [LARGE SCALE GENOMIC DNA]</scope>
    <source>
        <strain evidence="3 4">JCM 9942</strain>
    </source>
</reference>
<dbReference type="EMBL" id="LLXS01000012">
    <property type="protein sequence ID" value="KRG43511.1"/>
    <property type="molecule type" value="Genomic_DNA"/>
</dbReference>
<protein>
    <recommendedName>
        <fullName evidence="5">DUF2628 domain-containing protein</fullName>
    </recommendedName>
</protein>
<evidence type="ECO:0000256" key="1">
    <source>
        <dbReference type="SAM" id="MobiDB-lite"/>
    </source>
</evidence>
<sequence>MTDPYNSNPYQAPASVAQPPSPPRAMQRDAIAQADVSDTWKRRFRTIEAAGGPKLPRFKELPFGERAGIQFNILAFLFGPFYFLAKGLWRQALAYVIIAITCVLVMELIGLGKFANGVGYVFAALYATRANISYYQRVIQQQALWL</sequence>
<evidence type="ECO:0000313" key="4">
    <source>
        <dbReference type="Proteomes" id="UP000050836"/>
    </source>
</evidence>
<dbReference type="Pfam" id="PF10947">
    <property type="entry name" value="DUF2628"/>
    <property type="match status" value="1"/>
</dbReference>
<evidence type="ECO:0000256" key="2">
    <source>
        <dbReference type="SAM" id="Phobius"/>
    </source>
</evidence>
<feature type="transmembrane region" description="Helical" evidence="2">
    <location>
        <begin position="92"/>
        <end position="111"/>
    </location>
</feature>
<dbReference type="OrthoDB" id="6945649at2"/>
<feature type="region of interest" description="Disordered" evidence="1">
    <location>
        <begin position="1"/>
        <end position="28"/>
    </location>
</feature>
<keyword evidence="4" id="KW-1185">Reference proteome</keyword>
<dbReference type="AlphaFoldDB" id="A0A0R0AQV0"/>
<dbReference type="Proteomes" id="UP000050836">
    <property type="component" value="Unassembled WGS sequence"/>
</dbReference>
<evidence type="ECO:0000313" key="3">
    <source>
        <dbReference type="EMBL" id="KRG43511.1"/>
    </source>
</evidence>
<gene>
    <name evidence="3" type="ORF">ARC78_00770</name>
</gene>
<keyword evidence="2" id="KW-0812">Transmembrane</keyword>
<accession>A0A0R0AQV0</accession>
<proteinExistence type="predicted"/>